<dbReference type="EMBL" id="BGPR01058734">
    <property type="protein sequence ID" value="GBO34852.1"/>
    <property type="molecule type" value="Genomic_DNA"/>
</dbReference>
<dbReference type="PANTHER" id="PTHR22727:SF15">
    <property type="entry name" value="MRH DOMAIN-CONTAINING PROTEIN"/>
    <property type="match status" value="1"/>
</dbReference>
<evidence type="ECO:0000313" key="5">
    <source>
        <dbReference type="Proteomes" id="UP000499080"/>
    </source>
</evidence>
<dbReference type="InterPro" id="IPR056608">
    <property type="entry name" value="Elapor1/2_GBD"/>
</dbReference>
<dbReference type="Pfam" id="PF23031">
    <property type="entry name" value="GBD_ELAPOR1"/>
    <property type="match status" value="1"/>
</dbReference>
<dbReference type="AlphaFoldDB" id="A0A4Y2WEJ3"/>
<dbReference type="PANTHER" id="PTHR22727">
    <property type="entry name" value="PROTEIN CBG13728"/>
    <property type="match status" value="1"/>
</dbReference>
<keyword evidence="5" id="KW-1185">Reference proteome</keyword>
<sequence>MSITAKGSAKCLERPPCKKQDYYEIHAPCDEMKLTQLINKWVEPKICRDNVPGAVSLPTSSDRIPCPPCNPGMEYSNQSMCAFCEKDHYSDGSEPCRKCPPSTAPNYGLFFKWWPEIPPGMYSRCMTLEEGGCMSNVVWQPSGDHIHTTSGQSLDAYLILSLDVPGFRTKERVINGQSAEIGTISFTFELQCSQTCVFAFMMVWECEDLSILLKILQPSTHLKMKLKQNATRKIGKFVLKSLLKRVLL</sequence>
<evidence type="ECO:0000313" key="3">
    <source>
        <dbReference type="EMBL" id="GBO34852.1"/>
    </source>
</evidence>
<dbReference type="InterPro" id="IPR056610">
    <property type="entry name" value="Elapor1/2_TNFR-like"/>
</dbReference>
<organism evidence="3 5">
    <name type="scientific">Araneus ventricosus</name>
    <name type="common">Orbweaver spider</name>
    <name type="synonym">Epeira ventricosa</name>
    <dbReference type="NCBI Taxonomy" id="182803"/>
    <lineage>
        <taxon>Eukaryota</taxon>
        <taxon>Metazoa</taxon>
        <taxon>Ecdysozoa</taxon>
        <taxon>Arthropoda</taxon>
        <taxon>Chelicerata</taxon>
        <taxon>Arachnida</taxon>
        <taxon>Araneae</taxon>
        <taxon>Araneomorphae</taxon>
        <taxon>Entelegynae</taxon>
        <taxon>Araneoidea</taxon>
        <taxon>Araneidae</taxon>
        <taxon>Araneus</taxon>
    </lineage>
</organism>
<evidence type="ECO:0000259" key="1">
    <source>
        <dbReference type="Pfam" id="PF23031"/>
    </source>
</evidence>
<dbReference type="InterPro" id="IPR039181">
    <property type="entry name" value="Elapor1/2"/>
</dbReference>
<reference evidence="3 5" key="1">
    <citation type="journal article" date="2019" name="Sci. Rep.">
        <title>Orb-weaving spider Araneus ventricosus genome elucidates the spidroin gene catalogue.</title>
        <authorList>
            <person name="Kono N."/>
            <person name="Nakamura H."/>
            <person name="Ohtoshi R."/>
            <person name="Moran D.A.P."/>
            <person name="Shinohara A."/>
            <person name="Yoshida Y."/>
            <person name="Fujiwara M."/>
            <person name="Mori M."/>
            <person name="Tomita M."/>
            <person name="Arakawa K."/>
        </authorList>
    </citation>
    <scope>NUCLEOTIDE SEQUENCE [LARGE SCALE GENOMIC DNA]</scope>
</reference>
<evidence type="ECO:0000313" key="4">
    <source>
        <dbReference type="EMBL" id="GBO34854.1"/>
    </source>
</evidence>
<gene>
    <name evidence="3" type="primary">K132L_2</name>
    <name evidence="4" type="synonym">K132L_1</name>
    <name evidence="3" type="ORF">AVEN_109553_1</name>
    <name evidence="4" type="ORF">AVEN_163256_1</name>
</gene>
<proteinExistence type="predicted"/>
<dbReference type="OrthoDB" id="6414065at2759"/>
<evidence type="ECO:0000259" key="2">
    <source>
        <dbReference type="Pfam" id="PF23091"/>
    </source>
</evidence>
<dbReference type="EMBL" id="BGPR01058737">
    <property type="protein sequence ID" value="GBO34854.1"/>
    <property type="molecule type" value="Genomic_DNA"/>
</dbReference>
<dbReference type="Proteomes" id="UP000499080">
    <property type="component" value="Unassembled WGS sequence"/>
</dbReference>
<dbReference type="Pfam" id="PF23091">
    <property type="entry name" value="TNFR_ELAPOR1_6th"/>
    <property type="match status" value="1"/>
</dbReference>
<comment type="caution">
    <text evidence="3">The sequence shown here is derived from an EMBL/GenBank/DDBJ whole genome shotgun (WGS) entry which is preliminary data.</text>
</comment>
<feature type="domain" description="Elapor1/2 TNF receptor-like" evidence="2">
    <location>
        <begin position="68"/>
        <end position="108"/>
    </location>
</feature>
<name>A0A4Y2WEJ3_ARAVE</name>
<dbReference type="GO" id="GO:0016020">
    <property type="term" value="C:membrane"/>
    <property type="evidence" value="ECO:0007669"/>
    <property type="project" value="TreeGrafter"/>
</dbReference>
<accession>A0A4Y2WEJ3</accession>
<protein>
    <submittedName>
        <fullName evidence="3">UPF0577 protein KIAA1324-like</fullName>
    </submittedName>
</protein>
<feature type="domain" description="Elapor1/2 galactose binding" evidence="1">
    <location>
        <begin position="111"/>
        <end position="202"/>
    </location>
</feature>